<evidence type="ECO:0000313" key="2">
    <source>
        <dbReference type="WBParaSite" id="PS1159_v2.g23616.t1"/>
    </source>
</evidence>
<reference evidence="2" key="1">
    <citation type="submission" date="2025-08" db="UniProtKB">
        <authorList>
            <consortium name="WormBaseParasite"/>
        </authorList>
    </citation>
    <scope>IDENTIFICATION</scope>
</reference>
<dbReference type="WBParaSite" id="PS1159_v2.g23616.t1">
    <property type="protein sequence ID" value="PS1159_v2.g23616.t1"/>
    <property type="gene ID" value="PS1159_v2.g23616"/>
</dbReference>
<accession>A0AC35G337</accession>
<protein>
    <submittedName>
        <fullName evidence="2">BAR domain-containing protein</fullName>
    </submittedName>
</protein>
<dbReference type="Proteomes" id="UP000887580">
    <property type="component" value="Unplaced"/>
</dbReference>
<organism evidence="1 2">
    <name type="scientific">Panagrolaimus sp. PS1159</name>
    <dbReference type="NCBI Taxonomy" id="55785"/>
    <lineage>
        <taxon>Eukaryota</taxon>
        <taxon>Metazoa</taxon>
        <taxon>Ecdysozoa</taxon>
        <taxon>Nematoda</taxon>
        <taxon>Chromadorea</taxon>
        <taxon>Rhabditida</taxon>
        <taxon>Tylenchina</taxon>
        <taxon>Panagrolaimomorpha</taxon>
        <taxon>Panagrolaimoidea</taxon>
        <taxon>Panagrolaimidae</taxon>
        <taxon>Panagrolaimus</taxon>
    </lineage>
</organism>
<evidence type="ECO:0000313" key="1">
    <source>
        <dbReference type="Proteomes" id="UP000887580"/>
    </source>
</evidence>
<name>A0AC35G337_9BILA</name>
<sequence>MATKNDKYLFIEQSFTTPKNRNCNLNLNQIGKCPMIIPVQSNSKPNKDKHCENEKLWNKSSKISTFKTLNEDDFKKQWKKENTLNAANNSTLSLHITAYENSTEAAASDLFGDRKVEGLKKEKFGLIKTSEQSFHDAFKFQNPFEFPRQQDGGDQGGMRRFWNKMGGNVEQTKMAPDFVKNIKNYDSYKESVDLLVDRLETAVQQNPNVLAASIIECPANENPHEKAAASLTIYQTYFSGDKVNAVKELIEENKKLGQIERTSQIQARKAIRHLRRFYIDEYKIASDERNKLNKAREHMDLMKHEVKQAKTTEQIEKKAVFYEEAVAAFDSQATKVIECLSQLPTIQQSHVKDIVEYFETIGQFHSKMAGAIAKRDF</sequence>
<proteinExistence type="predicted"/>